<organism evidence="2 3">
    <name type="scientific">Thermococcus paralvinellae</name>
    <dbReference type="NCBI Taxonomy" id="582419"/>
    <lineage>
        <taxon>Archaea</taxon>
        <taxon>Methanobacteriati</taxon>
        <taxon>Methanobacteriota</taxon>
        <taxon>Thermococci</taxon>
        <taxon>Thermococcales</taxon>
        <taxon>Thermococcaceae</taxon>
        <taxon>Thermococcus</taxon>
    </lineage>
</organism>
<dbReference type="Pfam" id="PF09250">
    <property type="entry name" value="Prim-Pol"/>
    <property type="match status" value="1"/>
</dbReference>
<dbReference type="SUPFAM" id="SSF52540">
    <property type="entry name" value="P-loop containing nucleoside triphosphate hydrolases"/>
    <property type="match status" value="1"/>
</dbReference>
<evidence type="ECO:0000259" key="1">
    <source>
        <dbReference type="SMART" id="SM00943"/>
    </source>
</evidence>
<dbReference type="Gene3D" id="3.40.50.300">
    <property type="entry name" value="P-loop containing nucleotide triphosphate hydrolases"/>
    <property type="match status" value="1"/>
</dbReference>
<evidence type="ECO:0000313" key="2">
    <source>
        <dbReference type="EMBL" id="AHF80966.1"/>
    </source>
</evidence>
<evidence type="ECO:0000313" key="3">
    <source>
        <dbReference type="Proteomes" id="UP000019027"/>
    </source>
</evidence>
<sequence length="1111" mass="126753">MMEEFITELKEYTEHYLKMGLTPIKVKFRDKAPAGPWESATITRKNFSEQLEDGPWNIGILCGKKSGGLIVFDYESQEAISEHYVVLEEYGLTELFETWIVETGKGVHVYFLVDWKDPNASVMMKTISLGKFFSSLEIRGEGALVVAPPSVHPSGTRYKFILGPYLPIRTITSREYAILLYTYAKTGDITSIKFEELHGILSELYPSYQEIELQPPRKPSEIPQISERFYAKLPVTEDVNSATIAELVRQYLKYLPRQDFTLTLASALARLGLHPLKSAEILANLLDDPEFTRKRSPSDGQPSQEAKKRVQAWVYAYNNAWITLRGKSLEEDFPEIKNEFITLLKERSELFTDSIRQDWWYAPNSGSRERLRGIPALTEMIADAIQRRYEQEGKSVSPEMAKEEASRIVRRIISAVKPARRKVEQFARNTRVYVMGVLNERHISPRSDLFGFLAHKLELIDPDLPVPPRALKNLYFKIRVQRVIFQDKKGIVWKGKKKLYYFKYEERPWEIFDSELITETPLTSKPIELIKAIFYRGMTFIKLYVGGAVIEGSVEKVVEDLARNGITTSHEKELLKKYFTWLSQIHNGHAYFAPGIYEANHGNFVAALPNTTDVLLPNSPLAAEVTDKLKEWSLKITEEEYEEFLEGIIKYREFLPPHVYYASMAYMGIAGFLSAIIDLTGIKPALLFLGRTAGTGKSHIAQFIAVNAYGSYVWESSAYRSDFRFDELFSASTFPVLLDDIHEYNSKKLADLKAILTSNAKSFRGRGIASVKLYELTAVPVFTANKLVPEFENDTALMDRLIILELNTPLDNKKKQRYRQELDGPVGITRGIVYAPYFVKQLVDVANDLGGKHFIKGRFRRWYDYAVQNNIIEGRDPEKFATLMVGAELLAALLHRHGLEFDIGEAARHISKVFHERETRIPPELEDLIQAVSIEKKGIILERGLLISTKTLAELRKDYPGWKIPRKPRIVAKYLEGMGYKLEEILPQKGVYVPELKKQVYGVILPWEIINEVINGHITEDGEIGLKLADEVVNVLSMEPNLTFDELIERINAPEEELSKTVRWLIDNGIVLPKEGRYKLNEKKAKEAGFNIVETFISKRAPGTANQAAPG</sequence>
<dbReference type="EMBL" id="CP006965">
    <property type="protein sequence ID" value="AHF80966.1"/>
    <property type="molecule type" value="Genomic_DNA"/>
</dbReference>
<protein>
    <recommendedName>
        <fullName evidence="1">DNA primase/polymerase bifunctional N-terminal domain-containing protein</fullName>
    </recommendedName>
</protein>
<feature type="domain" description="DNA primase/polymerase bifunctional N-terminal" evidence="1">
    <location>
        <begin position="13"/>
        <end position="171"/>
    </location>
</feature>
<reference evidence="2 3" key="1">
    <citation type="journal article" date="2014" name="Int. J. Syst. Evol. Microbiol.">
        <title>Thermococcus paralvinellae sp. nov. and Thermococcus cleftensis sp. nov. of hyperthermophilic heterotrophs from deep-sea hydrothermal vents.</title>
        <authorList>
            <person name="Hensley S.A."/>
            <person name="Jung J.H."/>
            <person name="Park C.S."/>
            <person name="Holden J.F."/>
        </authorList>
    </citation>
    <scope>NUCLEOTIDE SEQUENCE [LARGE SCALE GENOMIC DNA]</scope>
    <source>
        <strain evidence="2 3">ES1</strain>
    </source>
</reference>
<dbReference type="SUPFAM" id="SSF56747">
    <property type="entry name" value="Prim-pol domain"/>
    <property type="match status" value="1"/>
</dbReference>
<dbReference type="CDD" id="cd04859">
    <property type="entry name" value="Prim_Pol"/>
    <property type="match status" value="1"/>
</dbReference>
<dbReference type="AlphaFoldDB" id="W0I4F9"/>
<dbReference type="Proteomes" id="UP000019027">
    <property type="component" value="Chromosome"/>
</dbReference>
<dbReference type="SMART" id="SM00943">
    <property type="entry name" value="Prim-Pol"/>
    <property type="match status" value="1"/>
</dbReference>
<dbReference type="OrthoDB" id="359409at2157"/>
<dbReference type="KEGG" id="ths:TES1_1590"/>
<name>W0I4F9_9EURY</name>
<dbReference type="GeneID" id="24907778"/>
<dbReference type="InterPro" id="IPR027417">
    <property type="entry name" value="P-loop_NTPase"/>
</dbReference>
<keyword evidence="3" id="KW-1185">Reference proteome</keyword>
<dbReference type="InterPro" id="IPR015330">
    <property type="entry name" value="DNA_primase/pol_bifunc_N"/>
</dbReference>
<dbReference type="HOGENOM" id="CLU_281695_0_0_2"/>
<dbReference type="RefSeq" id="WP_158505961.1">
    <property type="nucleotide sequence ID" value="NZ_CP006965.1"/>
</dbReference>
<gene>
    <name evidence="2" type="ORF">TES1_1590</name>
</gene>
<accession>W0I4F9</accession>
<proteinExistence type="predicted"/>